<dbReference type="EMBL" id="VSSQ01132030">
    <property type="protein sequence ID" value="MPN58812.1"/>
    <property type="molecule type" value="Genomic_DNA"/>
</dbReference>
<keyword evidence="1" id="KW-0812">Transmembrane</keyword>
<dbReference type="AlphaFoldDB" id="A0A645J6R1"/>
<gene>
    <name evidence="2" type="ORF">SDC9_206527</name>
</gene>
<name>A0A645J6R1_9ZZZZ</name>
<protein>
    <submittedName>
        <fullName evidence="2">Uncharacterized protein</fullName>
    </submittedName>
</protein>
<comment type="caution">
    <text evidence="2">The sequence shown here is derived from an EMBL/GenBank/DDBJ whole genome shotgun (WGS) entry which is preliminary data.</text>
</comment>
<sequence length="144" mass="16829">MVLRAHALRSHLRAKHHAQHICLHNGAHIRFVRFVRQHMWRVLPGVVDPNVDAAKLFNRNRPEILKVGLFLYVAGHVVIAIFIRLQLFPRGFAQRFPTAGEHNHAVPLQKLFRHRVANAARAARDYDVFHRNFSFRKSRMLLLL</sequence>
<reference evidence="2" key="1">
    <citation type="submission" date="2019-08" db="EMBL/GenBank/DDBJ databases">
        <authorList>
            <person name="Kucharzyk K."/>
            <person name="Murdoch R.W."/>
            <person name="Higgins S."/>
            <person name="Loffler F."/>
        </authorList>
    </citation>
    <scope>NUCLEOTIDE SEQUENCE</scope>
</reference>
<proteinExistence type="predicted"/>
<evidence type="ECO:0000256" key="1">
    <source>
        <dbReference type="SAM" id="Phobius"/>
    </source>
</evidence>
<keyword evidence="1" id="KW-0472">Membrane</keyword>
<feature type="transmembrane region" description="Helical" evidence="1">
    <location>
        <begin position="64"/>
        <end position="85"/>
    </location>
</feature>
<evidence type="ECO:0000313" key="2">
    <source>
        <dbReference type="EMBL" id="MPN58812.1"/>
    </source>
</evidence>
<keyword evidence="1" id="KW-1133">Transmembrane helix</keyword>
<organism evidence="2">
    <name type="scientific">bioreactor metagenome</name>
    <dbReference type="NCBI Taxonomy" id="1076179"/>
    <lineage>
        <taxon>unclassified sequences</taxon>
        <taxon>metagenomes</taxon>
        <taxon>ecological metagenomes</taxon>
    </lineage>
</organism>
<accession>A0A645J6R1</accession>